<evidence type="ECO:0000313" key="2">
    <source>
        <dbReference type="EMBL" id="KAJ9594750.1"/>
    </source>
</evidence>
<feature type="transmembrane region" description="Helical" evidence="1">
    <location>
        <begin position="134"/>
        <end position="154"/>
    </location>
</feature>
<name>A0AAD8A9U4_DIPPU</name>
<dbReference type="AlphaFoldDB" id="A0AAD8A9U4"/>
<accession>A0AAD8A9U4</accession>
<comment type="caution">
    <text evidence="2">The sequence shown here is derived from an EMBL/GenBank/DDBJ whole genome shotgun (WGS) entry which is preliminary data.</text>
</comment>
<keyword evidence="1" id="KW-0472">Membrane</keyword>
<protein>
    <submittedName>
        <fullName evidence="2">Uncharacterized protein</fullName>
    </submittedName>
</protein>
<reference evidence="2" key="2">
    <citation type="submission" date="2023-05" db="EMBL/GenBank/DDBJ databases">
        <authorList>
            <person name="Fouks B."/>
        </authorList>
    </citation>
    <scope>NUCLEOTIDE SEQUENCE</scope>
    <source>
        <strain evidence="2">Stay&amp;Tobe</strain>
        <tissue evidence="2">Testes</tissue>
    </source>
</reference>
<keyword evidence="1" id="KW-0812">Transmembrane</keyword>
<dbReference type="EMBL" id="JASPKZ010002722">
    <property type="protein sequence ID" value="KAJ9594750.1"/>
    <property type="molecule type" value="Genomic_DNA"/>
</dbReference>
<evidence type="ECO:0000256" key="1">
    <source>
        <dbReference type="SAM" id="Phobius"/>
    </source>
</evidence>
<organism evidence="2 3">
    <name type="scientific">Diploptera punctata</name>
    <name type="common">Pacific beetle cockroach</name>
    <dbReference type="NCBI Taxonomy" id="6984"/>
    <lineage>
        <taxon>Eukaryota</taxon>
        <taxon>Metazoa</taxon>
        <taxon>Ecdysozoa</taxon>
        <taxon>Arthropoda</taxon>
        <taxon>Hexapoda</taxon>
        <taxon>Insecta</taxon>
        <taxon>Pterygota</taxon>
        <taxon>Neoptera</taxon>
        <taxon>Polyneoptera</taxon>
        <taxon>Dictyoptera</taxon>
        <taxon>Blattodea</taxon>
        <taxon>Blaberoidea</taxon>
        <taxon>Blaberidae</taxon>
        <taxon>Diplopterinae</taxon>
        <taxon>Diploptera</taxon>
    </lineage>
</organism>
<dbReference type="Proteomes" id="UP001233999">
    <property type="component" value="Unassembled WGS sequence"/>
</dbReference>
<feature type="non-terminal residue" evidence="2">
    <location>
        <position position="1"/>
    </location>
</feature>
<gene>
    <name evidence="2" type="ORF">L9F63_013960</name>
</gene>
<reference evidence="2" key="1">
    <citation type="journal article" date="2023" name="IScience">
        <title>Live-bearing cockroach genome reveals convergent evolutionary mechanisms linked to viviparity in insects and beyond.</title>
        <authorList>
            <person name="Fouks B."/>
            <person name="Harrison M.C."/>
            <person name="Mikhailova A.A."/>
            <person name="Marchal E."/>
            <person name="English S."/>
            <person name="Carruthers M."/>
            <person name="Jennings E.C."/>
            <person name="Chiamaka E.L."/>
            <person name="Frigard R.A."/>
            <person name="Pippel M."/>
            <person name="Attardo G.M."/>
            <person name="Benoit J.B."/>
            <person name="Bornberg-Bauer E."/>
            <person name="Tobe S.S."/>
        </authorList>
    </citation>
    <scope>NUCLEOTIDE SEQUENCE</scope>
    <source>
        <strain evidence="2">Stay&amp;Tobe</strain>
    </source>
</reference>
<evidence type="ECO:0000313" key="3">
    <source>
        <dbReference type="Proteomes" id="UP001233999"/>
    </source>
</evidence>
<keyword evidence="1" id="KW-1133">Transmembrane helix</keyword>
<keyword evidence="3" id="KW-1185">Reference proteome</keyword>
<feature type="non-terminal residue" evidence="2">
    <location>
        <position position="159"/>
    </location>
</feature>
<sequence length="159" mass="18350">TPVEHILGLWKVEPSDFLSMCNTCLMIEVGVYAPQLLESRKHIASFYFVEEVLINWPYAIFSQRLFTLWSVIPDWINAMILERKRVSSIGSPLSRYLVHSHMGAQNNPMRSSVAEKCLAIVRNLIGMNFLIEVFHLYLTVLSTYVILFNVVLLYTKIPE</sequence>
<proteinExistence type="predicted"/>